<dbReference type="EMBL" id="CP031395">
    <property type="protein sequence ID" value="QBK04930.1"/>
    <property type="molecule type" value="Genomic_DNA"/>
</dbReference>
<dbReference type="GO" id="GO:0009279">
    <property type="term" value="C:cell outer membrane"/>
    <property type="evidence" value="ECO:0007669"/>
    <property type="project" value="UniProtKB-SubCell"/>
</dbReference>
<keyword evidence="3" id="KW-0472">Membrane</keyword>
<feature type="domain" description="Outer membrane protein beta-barrel" evidence="4">
    <location>
        <begin position="29"/>
        <end position="194"/>
    </location>
</feature>
<accession>A0A4P6UL85</accession>
<dbReference type="Pfam" id="PF13505">
    <property type="entry name" value="OMP_b-brl"/>
    <property type="match status" value="1"/>
</dbReference>
<keyword evidence="3" id="KW-1133">Transmembrane helix</keyword>
<proteinExistence type="predicted"/>
<keyword evidence="3" id="KW-0812">Transmembrane</keyword>
<sequence length="198" mass="21001">MHTPQRSCLHPTPRHPAPRHAVLATVVFALLLGLGGITTAQAQSVRPYLGLGGGLANAEMGNHSDTAPALQLLTGIQFNRNFAAELSYLSTSDFDSPGDDFSLSSIGAAGLFILPLGLGSRDSWAIYGKLGLSQTSAIYKGTNGSATVDDFGLNYGLGVQYATDRTFSLRLGRDSRPYARGQQNDDVTVTTFSAIFNF</sequence>
<keyword evidence="2" id="KW-0732">Signal</keyword>
<gene>
    <name evidence="5" type="ORF">DW355_09220</name>
</gene>
<protein>
    <submittedName>
        <fullName evidence="5">Porin family protein</fullName>
    </submittedName>
</protein>
<evidence type="ECO:0000256" key="2">
    <source>
        <dbReference type="ARBA" id="ARBA00022729"/>
    </source>
</evidence>
<reference evidence="5 6" key="1">
    <citation type="submission" date="2018-07" db="EMBL/GenBank/DDBJ databases">
        <title>Exploring interactions and the metabolic potential of the ultra-small soil bacteria Hylemonella gracilis.</title>
        <authorList>
            <person name="Tyc O."/>
            <person name="Kulkarni P."/>
            <person name="Gawehns F."/>
            <person name="Hundscheid M."/>
            <person name="Zweers H."/>
            <person name="Garbeva P."/>
        </authorList>
    </citation>
    <scope>NUCLEOTIDE SEQUENCE [LARGE SCALE GENOMIC DNA]</scope>
    <source>
        <strain evidence="5 6">NS1</strain>
    </source>
</reference>
<evidence type="ECO:0000313" key="5">
    <source>
        <dbReference type="EMBL" id="QBK04930.1"/>
    </source>
</evidence>
<dbReference type="Gene3D" id="2.40.160.20">
    <property type="match status" value="1"/>
</dbReference>
<evidence type="ECO:0000313" key="6">
    <source>
        <dbReference type="Proteomes" id="UP000292939"/>
    </source>
</evidence>
<dbReference type="InterPro" id="IPR027385">
    <property type="entry name" value="Beta-barrel_OMP"/>
</dbReference>
<name>A0A4P6UL85_9BURK</name>
<comment type="subcellular location">
    <subcellularLocation>
        <location evidence="1">Cell outer membrane</location>
    </subcellularLocation>
</comment>
<dbReference type="SUPFAM" id="SSF56925">
    <property type="entry name" value="OMPA-like"/>
    <property type="match status" value="1"/>
</dbReference>
<dbReference type="InterPro" id="IPR011250">
    <property type="entry name" value="OMP/PagP_B-barrel"/>
</dbReference>
<evidence type="ECO:0000259" key="4">
    <source>
        <dbReference type="Pfam" id="PF13505"/>
    </source>
</evidence>
<dbReference type="OrthoDB" id="5360144at2"/>
<dbReference type="Proteomes" id="UP000292939">
    <property type="component" value="Chromosome"/>
</dbReference>
<dbReference type="KEGG" id="hgr:DW355_09220"/>
<organism evidence="5 6">
    <name type="scientific">Hylemonella gracilis</name>
    <dbReference type="NCBI Taxonomy" id="80880"/>
    <lineage>
        <taxon>Bacteria</taxon>
        <taxon>Pseudomonadati</taxon>
        <taxon>Pseudomonadota</taxon>
        <taxon>Betaproteobacteria</taxon>
        <taxon>Burkholderiales</taxon>
        <taxon>Comamonadaceae</taxon>
        <taxon>Hylemonella</taxon>
    </lineage>
</organism>
<dbReference type="AlphaFoldDB" id="A0A4P6UL85"/>
<evidence type="ECO:0000256" key="1">
    <source>
        <dbReference type="ARBA" id="ARBA00004442"/>
    </source>
</evidence>
<evidence type="ECO:0000256" key="3">
    <source>
        <dbReference type="SAM" id="Phobius"/>
    </source>
</evidence>
<feature type="transmembrane region" description="Helical" evidence="3">
    <location>
        <begin position="101"/>
        <end position="119"/>
    </location>
</feature>